<evidence type="ECO:0000313" key="3">
    <source>
        <dbReference type="EMBL" id="MBB3904170.1"/>
    </source>
</evidence>
<accession>A0A7W6AN88</accession>
<dbReference type="Pfam" id="PF14301">
    <property type="entry name" value="DUF4376"/>
    <property type="match status" value="1"/>
</dbReference>
<name>A0A7W6AN88_9HYPH</name>
<dbReference type="RefSeq" id="WP_183507796.1">
    <property type="nucleotide sequence ID" value="NZ_BSPG01000018.1"/>
</dbReference>
<reference evidence="2" key="1">
    <citation type="journal article" date="2014" name="Int. J. Syst. Evol. Microbiol.">
        <title>Complete genome of a new Firmicutes species belonging to the dominant human colonic microbiota ('Ruminococcus bicirculans') reveals two chromosomes and a selective capacity to utilize plant glucans.</title>
        <authorList>
            <consortium name="NISC Comparative Sequencing Program"/>
            <person name="Wegmann U."/>
            <person name="Louis P."/>
            <person name="Goesmann A."/>
            <person name="Henrissat B."/>
            <person name="Duncan S.H."/>
            <person name="Flint H.J."/>
        </authorList>
    </citation>
    <scope>NUCLEOTIDE SEQUENCE</scope>
    <source>
        <strain evidence="2">NBRC 107710</strain>
    </source>
</reference>
<dbReference type="Proteomes" id="UP001156881">
    <property type="component" value="Unassembled WGS sequence"/>
</dbReference>
<evidence type="ECO:0000259" key="1">
    <source>
        <dbReference type="Pfam" id="PF14301"/>
    </source>
</evidence>
<reference evidence="5" key="2">
    <citation type="journal article" date="2019" name="Int. J. Syst. Evol. Microbiol.">
        <title>The Global Catalogue of Microorganisms (GCM) 10K type strain sequencing project: providing services to taxonomists for standard genome sequencing and annotation.</title>
        <authorList>
            <consortium name="The Broad Institute Genomics Platform"/>
            <consortium name="The Broad Institute Genome Sequencing Center for Infectious Disease"/>
            <person name="Wu L."/>
            <person name="Ma J."/>
        </authorList>
    </citation>
    <scope>NUCLEOTIDE SEQUENCE [LARGE SCALE GENOMIC DNA]</scope>
    <source>
        <strain evidence="5">NBRC 107710</strain>
    </source>
</reference>
<dbReference type="AlphaFoldDB" id="A0A7W6AN88"/>
<gene>
    <name evidence="2" type="ORF">GCM10007884_31570</name>
    <name evidence="3" type="ORF">GGR33_003689</name>
</gene>
<proteinExistence type="predicted"/>
<evidence type="ECO:0000313" key="4">
    <source>
        <dbReference type="Proteomes" id="UP000517759"/>
    </source>
</evidence>
<protein>
    <recommendedName>
        <fullName evidence="1">DUF4376 domain-containing protein</fullName>
    </recommendedName>
</protein>
<dbReference type="EMBL" id="JACIDN010000007">
    <property type="protein sequence ID" value="MBB3904170.1"/>
    <property type="molecule type" value="Genomic_DNA"/>
</dbReference>
<organism evidence="3 4">
    <name type="scientific">Methylobacterium brachythecii</name>
    <dbReference type="NCBI Taxonomy" id="1176177"/>
    <lineage>
        <taxon>Bacteria</taxon>
        <taxon>Pseudomonadati</taxon>
        <taxon>Pseudomonadota</taxon>
        <taxon>Alphaproteobacteria</taxon>
        <taxon>Hyphomicrobiales</taxon>
        <taxon>Methylobacteriaceae</taxon>
        <taxon>Methylobacterium</taxon>
    </lineage>
</organism>
<keyword evidence="5" id="KW-1185">Reference proteome</keyword>
<dbReference type="EMBL" id="BSPG01000018">
    <property type="protein sequence ID" value="GLS45168.1"/>
    <property type="molecule type" value="Genomic_DNA"/>
</dbReference>
<dbReference type="Proteomes" id="UP000517759">
    <property type="component" value="Unassembled WGS sequence"/>
</dbReference>
<reference evidence="3 4" key="3">
    <citation type="submission" date="2020-08" db="EMBL/GenBank/DDBJ databases">
        <title>Genomic Encyclopedia of Type Strains, Phase IV (KMG-IV): sequencing the most valuable type-strain genomes for metagenomic binning, comparative biology and taxonomic classification.</title>
        <authorList>
            <person name="Goeker M."/>
        </authorList>
    </citation>
    <scope>NUCLEOTIDE SEQUENCE [LARGE SCALE GENOMIC DNA]</scope>
    <source>
        <strain evidence="3 4">DSM 24105</strain>
    </source>
</reference>
<dbReference type="InterPro" id="IPR025484">
    <property type="entry name" value="DUF4376"/>
</dbReference>
<evidence type="ECO:0000313" key="2">
    <source>
        <dbReference type="EMBL" id="GLS45168.1"/>
    </source>
</evidence>
<evidence type="ECO:0000313" key="5">
    <source>
        <dbReference type="Proteomes" id="UP001156881"/>
    </source>
</evidence>
<comment type="caution">
    <text evidence="3">The sequence shown here is derived from an EMBL/GenBank/DDBJ whole genome shotgun (WGS) entry which is preliminary data.</text>
</comment>
<sequence length="245" mass="26432">MFSLFDPVFRNLISAYATSDREAERARLRAEGADFIEYEGALPADFDMLAVTENEDGLSFVVREPLPDACRLADTEFDRPAVVPEIPELPAGAVVIPAVGAALPSGLTTIVVRAPYHLDHHFRAYVETDDDRRAGLIAHAAARRDALIEGGVMFRGHRIASDNHCAMKVLRAMEAARRDPAWSTVWECADGSALPLAGEDIGELHDAIEANHDDAFARYTRTKASIVAGTITTTDEADAAMAAGA</sequence>
<reference evidence="2" key="4">
    <citation type="submission" date="2023-01" db="EMBL/GenBank/DDBJ databases">
        <title>Draft genome sequence of Methylobacterium brachythecii strain NBRC 107710.</title>
        <authorList>
            <person name="Sun Q."/>
            <person name="Mori K."/>
        </authorList>
    </citation>
    <scope>NUCLEOTIDE SEQUENCE</scope>
    <source>
        <strain evidence="2">NBRC 107710</strain>
    </source>
</reference>
<feature type="domain" description="DUF4376" evidence="1">
    <location>
        <begin position="132"/>
        <end position="239"/>
    </location>
</feature>